<name>A0AAN7BBQ5_9PEZI</name>
<accession>A0AAN7BBQ5</accession>
<dbReference type="InterPro" id="IPR036864">
    <property type="entry name" value="Zn2-C6_fun-type_DNA-bd_sf"/>
</dbReference>
<gene>
    <name evidence="3" type="ORF">QBC37DRAFT_46346</name>
</gene>
<evidence type="ECO:0000313" key="4">
    <source>
        <dbReference type="Proteomes" id="UP001301769"/>
    </source>
</evidence>
<proteinExistence type="predicted"/>
<feature type="region of interest" description="Disordered" evidence="2">
    <location>
        <begin position="298"/>
        <end position="323"/>
    </location>
</feature>
<evidence type="ECO:0000256" key="1">
    <source>
        <dbReference type="ARBA" id="ARBA00023242"/>
    </source>
</evidence>
<dbReference type="GO" id="GO:0008270">
    <property type="term" value="F:zinc ion binding"/>
    <property type="evidence" value="ECO:0007669"/>
    <property type="project" value="InterPro"/>
</dbReference>
<dbReference type="Gene3D" id="4.10.240.10">
    <property type="entry name" value="Zn(2)-C6 fungal-type DNA-binding domain"/>
    <property type="match status" value="1"/>
</dbReference>
<reference evidence="3" key="2">
    <citation type="submission" date="2023-05" db="EMBL/GenBank/DDBJ databases">
        <authorList>
            <consortium name="Lawrence Berkeley National Laboratory"/>
            <person name="Steindorff A."/>
            <person name="Hensen N."/>
            <person name="Bonometti L."/>
            <person name="Westerberg I."/>
            <person name="Brannstrom I.O."/>
            <person name="Guillou S."/>
            <person name="Cros-Aarteil S."/>
            <person name="Calhoun S."/>
            <person name="Haridas S."/>
            <person name="Kuo A."/>
            <person name="Mondo S."/>
            <person name="Pangilinan J."/>
            <person name="Riley R."/>
            <person name="Labutti K."/>
            <person name="Andreopoulos B."/>
            <person name="Lipzen A."/>
            <person name="Chen C."/>
            <person name="Yanf M."/>
            <person name="Daum C."/>
            <person name="Ng V."/>
            <person name="Clum A."/>
            <person name="Ohm R."/>
            <person name="Martin F."/>
            <person name="Silar P."/>
            <person name="Natvig D."/>
            <person name="Lalanne C."/>
            <person name="Gautier V."/>
            <person name="Ament-Velasquez S.L."/>
            <person name="Kruys A."/>
            <person name="Hutchinson M.I."/>
            <person name="Powell A.J."/>
            <person name="Barry K."/>
            <person name="Miller A.N."/>
            <person name="Grigoriev I.V."/>
            <person name="Debuchy R."/>
            <person name="Gladieux P."/>
            <person name="Thoren M.H."/>
            <person name="Johannesson H."/>
        </authorList>
    </citation>
    <scope>NUCLEOTIDE SEQUENCE</scope>
    <source>
        <strain evidence="3">PSN293</strain>
    </source>
</reference>
<keyword evidence="1" id="KW-0539">Nucleus</keyword>
<dbReference type="Proteomes" id="UP001301769">
    <property type="component" value="Unassembled WGS sequence"/>
</dbReference>
<feature type="compositionally biased region" description="Polar residues" evidence="2">
    <location>
        <begin position="298"/>
        <end position="312"/>
    </location>
</feature>
<dbReference type="CDD" id="cd00067">
    <property type="entry name" value="GAL4"/>
    <property type="match status" value="1"/>
</dbReference>
<dbReference type="GO" id="GO:0000981">
    <property type="term" value="F:DNA-binding transcription factor activity, RNA polymerase II-specific"/>
    <property type="evidence" value="ECO:0007669"/>
    <property type="project" value="InterPro"/>
</dbReference>
<evidence type="ECO:0000256" key="2">
    <source>
        <dbReference type="SAM" id="MobiDB-lite"/>
    </source>
</evidence>
<feature type="region of interest" description="Disordered" evidence="2">
    <location>
        <begin position="91"/>
        <end position="146"/>
    </location>
</feature>
<sequence length="527" mass="57038">MYSCSFKRCRLQQGMTTMTTTHNSGHNMLPLRETCNRCRELKVRCRANFSATNTIGAPGPGARGAHGPSPDRTFSVCLRCSRAGAVCTYGPKQRSGRPRTSHLKPQARDSSLSTCQAFAHHGAVHKPPGGSESPSPAVSPQSCHEATRTSGFRASISLDPPVCQPLDWAHVLSLPDLMPESMANNTDTDEMAALLDGQSRSGSATDAMTTTDHSPPAVWDTNPSYGIAGPTLSGEHQMHCDSDDDMVKDMGELMSLNVRIYLLQAQLGTTPPMLALCDEMASITRSFLTILERMVDSQSPSTQAQRTSSFPSDTVHVPPGHQAEDSLDLNLRRQLVEVAIYAKDSFESVCDTIDASTFLIILACYQRLVDLFKHVCLSVHTHLQDHDTGGSDEPSLTTAQVVMTTELISHLLGRLDRGLQKLTPSSPLGTLSPSTTTAASVAPSRRSIVAAAPRHMSTFSTSDSSELGTWTRTEPDQGAQHTLRFSTPTWNCFLGAGKAVDAMTRRQAALREHIGIIKHSIQESDMV</sequence>
<feature type="region of interest" description="Disordered" evidence="2">
    <location>
        <begin position="199"/>
        <end position="240"/>
    </location>
</feature>
<evidence type="ECO:0008006" key="5">
    <source>
        <dbReference type="Google" id="ProtNLM"/>
    </source>
</evidence>
<keyword evidence="4" id="KW-1185">Reference proteome</keyword>
<feature type="compositionally biased region" description="Polar residues" evidence="2">
    <location>
        <begin position="457"/>
        <end position="472"/>
    </location>
</feature>
<evidence type="ECO:0000313" key="3">
    <source>
        <dbReference type="EMBL" id="KAK4217477.1"/>
    </source>
</evidence>
<feature type="compositionally biased region" description="Polar residues" evidence="2">
    <location>
        <begin position="199"/>
        <end position="213"/>
    </location>
</feature>
<dbReference type="EMBL" id="MU858059">
    <property type="protein sequence ID" value="KAK4217477.1"/>
    <property type="molecule type" value="Genomic_DNA"/>
</dbReference>
<dbReference type="InterPro" id="IPR001138">
    <property type="entry name" value="Zn2Cys6_DnaBD"/>
</dbReference>
<protein>
    <recommendedName>
        <fullName evidence="5">Zn(2)-C6 fungal-type domain-containing protein</fullName>
    </recommendedName>
</protein>
<feature type="compositionally biased region" description="Polar residues" evidence="2">
    <location>
        <begin position="132"/>
        <end position="146"/>
    </location>
</feature>
<organism evidence="3 4">
    <name type="scientific">Rhypophila decipiens</name>
    <dbReference type="NCBI Taxonomy" id="261697"/>
    <lineage>
        <taxon>Eukaryota</taxon>
        <taxon>Fungi</taxon>
        <taxon>Dikarya</taxon>
        <taxon>Ascomycota</taxon>
        <taxon>Pezizomycotina</taxon>
        <taxon>Sordariomycetes</taxon>
        <taxon>Sordariomycetidae</taxon>
        <taxon>Sordariales</taxon>
        <taxon>Naviculisporaceae</taxon>
        <taxon>Rhypophila</taxon>
    </lineage>
</organism>
<comment type="caution">
    <text evidence="3">The sequence shown here is derived from an EMBL/GenBank/DDBJ whole genome shotgun (WGS) entry which is preliminary data.</text>
</comment>
<dbReference type="AlphaFoldDB" id="A0AAN7BBQ5"/>
<reference evidence="3" key="1">
    <citation type="journal article" date="2023" name="Mol. Phylogenet. Evol.">
        <title>Genome-scale phylogeny and comparative genomics of the fungal order Sordariales.</title>
        <authorList>
            <person name="Hensen N."/>
            <person name="Bonometti L."/>
            <person name="Westerberg I."/>
            <person name="Brannstrom I.O."/>
            <person name="Guillou S."/>
            <person name="Cros-Aarteil S."/>
            <person name="Calhoun S."/>
            <person name="Haridas S."/>
            <person name="Kuo A."/>
            <person name="Mondo S."/>
            <person name="Pangilinan J."/>
            <person name="Riley R."/>
            <person name="LaButti K."/>
            <person name="Andreopoulos B."/>
            <person name="Lipzen A."/>
            <person name="Chen C."/>
            <person name="Yan M."/>
            <person name="Daum C."/>
            <person name="Ng V."/>
            <person name="Clum A."/>
            <person name="Steindorff A."/>
            <person name="Ohm R.A."/>
            <person name="Martin F."/>
            <person name="Silar P."/>
            <person name="Natvig D.O."/>
            <person name="Lalanne C."/>
            <person name="Gautier V."/>
            <person name="Ament-Velasquez S.L."/>
            <person name="Kruys A."/>
            <person name="Hutchinson M.I."/>
            <person name="Powell A.J."/>
            <person name="Barry K."/>
            <person name="Miller A.N."/>
            <person name="Grigoriev I.V."/>
            <person name="Debuchy R."/>
            <person name="Gladieux P."/>
            <person name="Hiltunen Thoren M."/>
            <person name="Johannesson H."/>
        </authorList>
    </citation>
    <scope>NUCLEOTIDE SEQUENCE</scope>
    <source>
        <strain evidence="3">PSN293</strain>
    </source>
</reference>
<feature type="region of interest" description="Disordered" evidence="2">
    <location>
        <begin position="455"/>
        <end position="480"/>
    </location>
</feature>